<comment type="caution">
    <text evidence="5">The sequence shown here is derived from an EMBL/GenBank/DDBJ whole genome shotgun (WGS) entry which is preliminary data.</text>
</comment>
<dbReference type="EMBL" id="LSMT01000241">
    <property type="protein sequence ID" value="PFX22405.1"/>
    <property type="molecule type" value="Genomic_DNA"/>
</dbReference>
<dbReference type="InterPro" id="IPR027806">
    <property type="entry name" value="HARBI1_dom"/>
</dbReference>
<accession>A0A2B4S1P4</accession>
<dbReference type="PANTHER" id="PTHR23080">
    <property type="entry name" value="THAP DOMAIN PROTEIN"/>
    <property type="match status" value="1"/>
</dbReference>
<keyword evidence="3" id="KW-1133">Transmembrane helix</keyword>
<name>A0A2B4S1P4_STYPI</name>
<feature type="transmembrane region" description="Helical" evidence="3">
    <location>
        <begin position="42"/>
        <end position="59"/>
    </location>
</feature>
<keyword evidence="6" id="KW-1185">Reference proteome</keyword>
<evidence type="ECO:0000259" key="4">
    <source>
        <dbReference type="Pfam" id="PF13359"/>
    </source>
</evidence>
<keyword evidence="2" id="KW-0479">Metal-binding</keyword>
<dbReference type="Proteomes" id="UP000225706">
    <property type="component" value="Unassembled WGS sequence"/>
</dbReference>
<keyword evidence="3" id="KW-0472">Membrane</keyword>
<dbReference type="GO" id="GO:0046872">
    <property type="term" value="F:metal ion binding"/>
    <property type="evidence" value="ECO:0007669"/>
    <property type="project" value="UniProtKB-KW"/>
</dbReference>
<organism evidence="5 6">
    <name type="scientific">Stylophora pistillata</name>
    <name type="common">Smooth cauliflower coral</name>
    <dbReference type="NCBI Taxonomy" id="50429"/>
    <lineage>
        <taxon>Eukaryota</taxon>
        <taxon>Metazoa</taxon>
        <taxon>Cnidaria</taxon>
        <taxon>Anthozoa</taxon>
        <taxon>Hexacorallia</taxon>
        <taxon>Scleractinia</taxon>
        <taxon>Astrocoeniina</taxon>
        <taxon>Pocilloporidae</taxon>
        <taxon>Stylophora</taxon>
    </lineage>
</organism>
<evidence type="ECO:0000256" key="3">
    <source>
        <dbReference type="SAM" id="Phobius"/>
    </source>
</evidence>
<protein>
    <recommendedName>
        <fullName evidence="4">DDE Tnp4 domain-containing protein</fullName>
    </recommendedName>
</protein>
<evidence type="ECO:0000256" key="2">
    <source>
        <dbReference type="ARBA" id="ARBA00022723"/>
    </source>
</evidence>
<evidence type="ECO:0000256" key="1">
    <source>
        <dbReference type="ARBA" id="ARBA00001968"/>
    </source>
</evidence>
<keyword evidence="3" id="KW-0812">Transmembrane</keyword>
<dbReference type="PANTHER" id="PTHR23080:SF141">
    <property type="entry name" value="TRANSPOSASE HELIX-TURN-HELIX DOMAIN-CONTAINING PROTEIN"/>
    <property type="match status" value="1"/>
</dbReference>
<evidence type="ECO:0000313" key="5">
    <source>
        <dbReference type="EMBL" id="PFX22405.1"/>
    </source>
</evidence>
<reference evidence="6" key="1">
    <citation type="journal article" date="2017" name="bioRxiv">
        <title>Comparative analysis of the genomes of Stylophora pistillata and Acropora digitifera provides evidence for extensive differences between species of corals.</title>
        <authorList>
            <person name="Voolstra C.R."/>
            <person name="Li Y."/>
            <person name="Liew Y.J."/>
            <person name="Baumgarten S."/>
            <person name="Zoccola D."/>
            <person name="Flot J.-F."/>
            <person name="Tambutte S."/>
            <person name="Allemand D."/>
            <person name="Aranda M."/>
        </authorList>
    </citation>
    <scope>NUCLEOTIDE SEQUENCE [LARGE SCALE GENOMIC DNA]</scope>
</reference>
<proteinExistence type="predicted"/>
<sequence length="338" mass="38431">MCRYDKRRTTEHGIRNELNDKPALKRKLFTDDILKNDEPVKFYMGFPTLACLMAIFNLLKPAAEKLKYWDSNKGKKVNFQYRPVKKSGKRRSLIILQEFILTLVRLRLGLLVQHLLDTPSISKSSVCMVLTTWIFFLTVTLRDVLLTWPSKEMVRLNFPGSFRNYPSTRVIIDCTEIFIQKPTSPAAQRATWSEYKSHNAIKTLVGITPSGFFSFVSKLWSGSTSDRKLTQKSGILELIGEGDHVMADRGFAIRDLLTKRKAFLNMPPFSKKGQQLSKKSLKTTRSIASARIHVDRAIERLKDFHILPGNLPIPLVPLADKILIVCAALCSLLPPLAK</sequence>
<dbReference type="OrthoDB" id="6041854at2759"/>
<evidence type="ECO:0000313" key="6">
    <source>
        <dbReference type="Proteomes" id="UP000225706"/>
    </source>
</evidence>
<gene>
    <name evidence="5" type="ORF">AWC38_SpisGene13083</name>
</gene>
<comment type="cofactor">
    <cofactor evidence="1">
        <name>a divalent metal cation</name>
        <dbReference type="ChEBI" id="CHEBI:60240"/>
    </cofactor>
</comment>
<feature type="domain" description="DDE Tnp4" evidence="4">
    <location>
        <begin position="172"/>
        <end position="330"/>
    </location>
</feature>
<dbReference type="AlphaFoldDB" id="A0A2B4S1P4"/>
<dbReference type="Pfam" id="PF13359">
    <property type="entry name" value="DDE_Tnp_4"/>
    <property type="match status" value="1"/>
</dbReference>